<name>A0A423TF90_PENVA</name>
<organism evidence="3 4">
    <name type="scientific">Penaeus vannamei</name>
    <name type="common">Whiteleg shrimp</name>
    <name type="synonym">Litopenaeus vannamei</name>
    <dbReference type="NCBI Taxonomy" id="6689"/>
    <lineage>
        <taxon>Eukaryota</taxon>
        <taxon>Metazoa</taxon>
        <taxon>Ecdysozoa</taxon>
        <taxon>Arthropoda</taxon>
        <taxon>Crustacea</taxon>
        <taxon>Multicrustacea</taxon>
        <taxon>Malacostraca</taxon>
        <taxon>Eumalacostraca</taxon>
        <taxon>Eucarida</taxon>
        <taxon>Decapoda</taxon>
        <taxon>Dendrobranchiata</taxon>
        <taxon>Penaeoidea</taxon>
        <taxon>Penaeidae</taxon>
        <taxon>Penaeus</taxon>
    </lineage>
</organism>
<feature type="chain" id="PRO_5019063619" evidence="2">
    <location>
        <begin position="25"/>
        <end position="214"/>
    </location>
</feature>
<evidence type="ECO:0000313" key="3">
    <source>
        <dbReference type="EMBL" id="ROT75159.1"/>
    </source>
</evidence>
<reference evidence="3 4" key="2">
    <citation type="submission" date="2019-01" db="EMBL/GenBank/DDBJ databases">
        <title>The decoding of complex shrimp genome reveals the adaptation for benthos swimmer, frequently molting mechanism and breeding impact on genome.</title>
        <authorList>
            <person name="Sun Y."/>
            <person name="Gao Y."/>
            <person name="Yu Y."/>
        </authorList>
    </citation>
    <scope>NUCLEOTIDE SEQUENCE [LARGE SCALE GENOMIC DNA]</scope>
    <source>
        <tissue evidence="3">Muscle</tissue>
    </source>
</reference>
<protein>
    <submittedName>
        <fullName evidence="3">Putative mucin-17</fullName>
    </submittedName>
</protein>
<feature type="compositionally biased region" description="Basic and acidic residues" evidence="1">
    <location>
        <begin position="186"/>
        <end position="195"/>
    </location>
</feature>
<dbReference type="EMBL" id="QCYY01001806">
    <property type="protein sequence ID" value="ROT75159.1"/>
    <property type="molecule type" value="Genomic_DNA"/>
</dbReference>
<feature type="signal peptide" evidence="2">
    <location>
        <begin position="1"/>
        <end position="24"/>
    </location>
</feature>
<reference evidence="3 4" key="1">
    <citation type="submission" date="2018-04" db="EMBL/GenBank/DDBJ databases">
        <authorList>
            <person name="Zhang X."/>
            <person name="Yuan J."/>
            <person name="Li F."/>
            <person name="Xiang J."/>
        </authorList>
    </citation>
    <scope>NUCLEOTIDE SEQUENCE [LARGE SCALE GENOMIC DNA]</scope>
    <source>
        <tissue evidence="3">Muscle</tissue>
    </source>
</reference>
<evidence type="ECO:0000256" key="1">
    <source>
        <dbReference type="SAM" id="MobiDB-lite"/>
    </source>
</evidence>
<comment type="caution">
    <text evidence="3">The sequence shown here is derived from an EMBL/GenBank/DDBJ whole genome shotgun (WGS) entry which is preliminary data.</text>
</comment>
<gene>
    <name evidence="3" type="ORF">C7M84_006304</name>
</gene>
<keyword evidence="2" id="KW-0732">Signal</keyword>
<evidence type="ECO:0000313" key="4">
    <source>
        <dbReference type="Proteomes" id="UP000283509"/>
    </source>
</evidence>
<dbReference type="AlphaFoldDB" id="A0A423TF90"/>
<sequence>MTTPIWRLLPALAALWAALGVAWAGYDEYMTCGSGSERYGRQFRFHPELPCDLTKEAWCTDPGNQYPWNSVRRFVYENQGLMKRMYGNQRHYNVLRTEILNEMYQKASRANALRREGDKAKGAPPQGRGSRQNSRSMKVIAEAEVARAPPPRSRVKVTKTGKTTPTTSTTQKAKGSSPPPTTTLRPRPDEQKHDPTAAGAGDDQKHDGRPFDHD</sequence>
<accession>A0A423TF90</accession>
<feature type="region of interest" description="Disordered" evidence="1">
    <location>
        <begin position="110"/>
        <end position="214"/>
    </location>
</feature>
<dbReference type="Proteomes" id="UP000283509">
    <property type="component" value="Unassembled WGS sequence"/>
</dbReference>
<feature type="compositionally biased region" description="Basic and acidic residues" evidence="1">
    <location>
        <begin position="202"/>
        <end position="214"/>
    </location>
</feature>
<evidence type="ECO:0000256" key="2">
    <source>
        <dbReference type="SAM" id="SignalP"/>
    </source>
</evidence>
<feature type="compositionally biased region" description="Low complexity" evidence="1">
    <location>
        <begin position="160"/>
        <end position="174"/>
    </location>
</feature>
<dbReference type="OrthoDB" id="6594799at2759"/>
<keyword evidence="4" id="KW-1185">Reference proteome</keyword>
<dbReference type="STRING" id="6689.A0A423TF90"/>
<proteinExistence type="predicted"/>